<evidence type="ECO:0000256" key="4">
    <source>
        <dbReference type="ARBA" id="ARBA00023136"/>
    </source>
</evidence>
<evidence type="ECO:0000256" key="5">
    <source>
        <dbReference type="SAM" id="Phobius"/>
    </source>
</evidence>
<dbReference type="RefSeq" id="WP_047879779.1">
    <property type="nucleotide sequence ID" value="NZ_LDOT01000023.1"/>
</dbReference>
<proteinExistence type="predicted"/>
<feature type="transmembrane region" description="Helical" evidence="5">
    <location>
        <begin position="273"/>
        <end position="293"/>
    </location>
</feature>
<feature type="transmembrane region" description="Helical" evidence="5">
    <location>
        <begin position="154"/>
        <end position="176"/>
    </location>
</feature>
<dbReference type="PANTHER" id="PTHR22911">
    <property type="entry name" value="ACYL-MALONYL CONDENSING ENZYME-RELATED"/>
    <property type="match status" value="1"/>
</dbReference>
<reference evidence="7 8" key="1">
    <citation type="submission" date="2015-05" db="EMBL/GenBank/DDBJ databases">
        <title>Photobacterium galathea sp. nov.</title>
        <authorList>
            <person name="Machado H."/>
            <person name="Gram L."/>
        </authorList>
    </citation>
    <scope>NUCLEOTIDE SEQUENCE [LARGE SCALE GENOMIC DNA]</scope>
    <source>
        <strain evidence="7 8">CGMCC 1.12159</strain>
    </source>
</reference>
<feature type="domain" description="EamA" evidence="6">
    <location>
        <begin position="11"/>
        <end position="142"/>
    </location>
</feature>
<keyword evidence="2 5" id="KW-0812">Transmembrane</keyword>
<gene>
    <name evidence="7" type="ORF">ABT56_15375</name>
</gene>
<evidence type="ECO:0000256" key="2">
    <source>
        <dbReference type="ARBA" id="ARBA00022692"/>
    </source>
</evidence>
<accession>A0A0J1GWE0</accession>
<feature type="transmembrane region" description="Helical" evidence="5">
    <location>
        <begin position="211"/>
        <end position="233"/>
    </location>
</feature>
<evidence type="ECO:0000259" key="6">
    <source>
        <dbReference type="Pfam" id="PF00892"/>
    </source>
</evidence>
<feature type="domain" description="EamA" evidence="6">
    <location>
        <begin position="157"/>
        <end position="287"/>
    </location>
</feature>
<organism evidence="7 8">
    <name type="scientific">Photobacterium aquae</name>
    <dbReference type="NCBI Taxonomy" id="1195763"/>
    <lineage>
        <taxon>Bacteria</taxon>
        <taxon>Pseudomonadati</taxon>
        <taxon>Pseudomonadota</taxon>
        <taxon>Gammaproteobacteria</taxon>
        <taxon>Vibrionales</taxon>
        <taxon>Vibrionaceae</taxon>
        <taxon>Photobacterium</taxon>
    </lineage>
</organism>
<feature type="transmembrane region" description="Helical" evidence="5">
    <location>
        <begin position="98"/>
        <end position="118"/>
    </location>
</feature>
<feature type="transmembrane region" description="Helical" evidence="5">
    <location>
        <begin position="40"/>
        <end position="59"/>
    </location>
</feature>
<evidence type="ECO:0000256" key="3">
    <source>
        <dbReference type="ARBA" id="ARBA00022989"/>
    </source>
</evidence>
<keyword evidence="3 5" id="KW-1133">Transmembrane helix</keyword>
<keyword evidence="8" id="KW-1185">Reference proteome</keyword>
<evidence type="ECO:0000313" key="7">
    <source>
        <dbReference type="EMBL" id="KLV04010.1"/>
    </source>
</evidence>
<evidence type="ECO:0000256" key="1">
    <source>
        <dbReference type="ARBA" id="ARBA00004141"/>
    </source>
</evidence>
<feature type="transmembrane region" description="Helical" evidence="5">
    <location>
        <begin position="12"/>
        <end position="34"/>
    </location>
</feature>
<dbReference type="PATRIC" id="fig|1195763.3.peg.3271"/>
<dbReference type="AlphaFoldDB" id="A0A0J1GWE0"/>
<dbReference type="SUPFAM" id="SSF103481">
    <property type="entry name" value="Multidrug resistance efflux transporter EmrE"/>
    <property type="match status" value="2"/>
</dbReference>
<dbReference type="InterPro" id="IPR037185">
    <property type="entry name" value="EmrE-like"/>
</dbReference>
<name>A0A0J1GWE0_9GAMM</name>
<dbReference type="EMBL" id="LDOT01000023">
    <property type="protein sequence ID" value="KLV04010.1"/>
    <property type="molecule type" value="Genomic_DNA"/>
</dbReference>
<dbReference type="InterPro" id="IPR000620">
    <property type="entry name" value="EamA_dom"/>
</dbReference>
<evidence type="ECO:0000313" key="8">
    <source>
        <dbReference type="Proteomes" id="UP000036097"/>
    </source>
</evidence>
<feature type="transmembrane region" description="Helical" evidence="5">
    <location>
        <begin position="125"/>
        <end position="142"/>
    </location>
</feature>
<dbReference type="Gene3D" id="1.10.3730.20">
    <property type="match status" value="1"/>
</dbReference>
<feature type="transmembrane region" description="Helical" evidence="5">
    <location>
        <begin position="245"/>
        <end position="267"/>
    </location>
</feature>
<comment type="subcellular location">
    <subcellularLocation>
        <location evidence="1">Membrane</location>
        <topology evidence="1">Multi-pass membrane protein</topology>
    </subcellularLocation>
</comment>
<dbReference type="PANTHER" id="PTHR22911:SF6">
    <property type="entry name" value="SOLUTE CARRIER FAMILY 35 MEMBER G1"/>
    <property type="match status" value="1"/>
</dbReference>
<sequence length="300" mass="32806">MITTLDQHFPIGVRFMVLSALGFALMTACVKLVSTHGIPVFEIVAARAFVSLVISYLDVKRKRLSVWGNNRKLLCLRGAVGTSALMCVYYAVTTLPLAEATILQYVHPVFTALLAVLFLKERIQFSTFICIAMCMLGLFVMVEPTLNVNNTTDLPMFSVMIAIMGAMASAVAYVIVKKLSTTEDSSVIIFYFPLIALPTSLLLIGDDFVIPNLYLTGLLILVGIFTQIGQLGLTKAMQTQDASKASAYSYVQIIFSVILGIVVFQEYPAMETYLGGGLIVTGALINVFGFNFITKRFRSA</sequence>
<dbReference type="Proteomes" id="UP000036097">
    <property type="component" value="Unassembled WGS sequence"/>
</dbReference>
<protein>
    <submittedName>
        <fullName evidence="7">Membrane protein</fullName>
    </submittedName>
</protein>
<feature type="transmembrane region" description="Helical" evidence="5">
    <location>
        <begin position="188"/>
        <end position="205"/>
    </location>
</feature>
<dbReference type="OrthoDB" id="554876at2"/>
<dbReference type="GO" id="GO:0016020">
    <property type="term" value="C:membrane"/>
    <property type="evidence" value="ECO:0007669"/>
    <property type="project" value="UniProtKB-SubCell"/>
</dbReference>
<comment type="caution">
    <text evidence="7">The sequence shown here is derived from an EMBL/GenBank/DDBJ whole genome shotgun (WGS) entry which is preliminary data.</text>
</comment>
<dbReference type="Pfam" id="PF00892">
    <property type="entry name" value="EamA"/>
    <property type="match status" value="2"/>
</dbReference>
<keyword evidence="4 5" id="KW-0472">Membrane</keyword>
<feature type="transmembrane region" description="Helical" evidence="5">
    <location>
        <begin position="74"/>
        <end position="92"/>
    </location>
</feature>